<dbReference type="GO" id="GO:0003677">
    <property type="term" value="F:DNA binding"/>
    <property type="evidence" value="ECO:0007669"/>
    <property type="project" value="UniProtKB-KW"/>
</dbReference>
<gene>
    <name evidence="3" type="ORF">AQPW35_36520</name>
</gene>
<name>A0A480AT44_9BURK</name>
<proteinExistence type="predicted"/>
<dbReference type="SUPFAM" id="SSF52540">
    <property type="entry name" value="P-loop containing nucleoside triphosphate hydrolases"/>
    <property type="match status" value="1"/>
</dbReference>
<dbReference type="SUPFAM" id="SSF46894">
    <property type="entry name" value="C-terminal effector domain of the bipartite response regulators"/>
    <property type="match status" value="1"/>
</dbReference>
<dbReference type="Pfam" id="PF25872">
    <property type="entry name" value="HTH_77"/>
    <property type="match status" value="1"/>
</dbReference>
<evidence type="ECO:0000256" key="1">
    <source>
        <dbReference type="ARBA" id="ARBA00023125"/>
    </source>
</evidence>
<dbReference type="OrthoDB" id="9811542at2"/>
<dbReference type="InterPro" id="IPR058852">
    <property type="entry name" value="HTH_77"/>
</dbReference>
<organism evidence="3 4">
    <name type="scientific">Pseudaquabacterium pictum</name>
    <dbReference type="NCBI Taxonomy" id="2315236"/>
    <lineage>
        <taxon>Bacteria</taxon>
        <taxon>Pseudomonadati</taxon>
        <taxon>Pseudomonadota</taxon>
        <taxon>Betaproteobacteria</taxon>
        <taxon>Burkholderiales</taxon>
        <taxon>Sphaerotilaceae</taxon>
        <taxon>Pseudaquabacterium</taxon>
    </lineage>
</organism>
<dbReference type="EMBL" id="BJCL01000010">
    <property type="protein sequence ID" value="GCL64571.1"/>
    <property type="molecule type" value="Genomic_DNA"/>
</dbReference>
<feature type="domain" description="OmpR/PhoB-type" evidence="2">
    <location>
        <begin position="36"/>
        <end position="115"/>
    </location>
</feature>
<protein>
    <recommendedName>
        <fullName evidence="2">OmpR/PhoB-type domain-containing protein</fullName>
    </recommendedName>
</protein>
<dbReference type="SUPFAM" id="SSF48452">
    <property type="entry name" value="TPR-like"/>
    <property type="match status" value="1"/>
</dbReference>
<dbReference type="RefSeq" id="WP_137734300.1">
    <property type="nucleotide sequence ID" value="NZ_BJCL01000010.1"/>
</dbReference>
<dbReference type="PANTHER" id="PTHR47691:SF3">
    <property type="entry name" value="HTH-TYPE TRANSCRIPTIONAL REGULATOR RV0890C-RELATED"/>
    <property type="match status" value="1"/>
</dbReference>
<dbReference type="InterPro" id="IPR001867">
    <property type="entry name" value="OmpR/PhoB-type_DNA-bd"/>
</dbReference>
<dbReference type="GO" id="GO:0000160">
    <property type="term" value="P:phosphorelay signal transduction system"/>
    <property type="evidence" value="ECO:0007669"/>
    <property type="project" value="InterPro"/>
</dbReference>
<evidence type="ECO:0000313" key="4">
    <source>
        <dbReference type="Proteomes" id="UP000301751"/>
    </source>
</evidence>
<dbReference type="InterPro" id="IPR011990">
    <property type="entry name" value="TPR-like_helical_dom_sf"/>
</dbReference>
<reference evidence="4" key="1">
    <citation type="submission" date="2019-03" db="EMBL/GenBank/DDBJ databases">
        <title>Aquabacterium pictum sp.nov., the first bacteriochlorophyll a-containing freshwater bacterium in the genus Aquabacterium of the class Betaproteobacteria.</title>
        <authorList>
            <person name="Hirose S."/>
            <person name="Tank M."/>
            <person name="Hara E."/>
            <person name="Tamaki H."/>
            <person name="Takaichi S."/>
            <person name="Haruta S."/>
            <person name="Hanada S."/>
        </authorList>
    </citation>
    <scope>NUCLEOTIDE SEQUENCE [LARGE SCALE GENOMIC DNA]</scope>
    <source>
        <strain evidence="4">W35</strain>
    </source>
</reference>
<dbReference type="SMART" id="SM00862">
    <property type="entry name" value="Trans_reg_C"/>
    <property type="match status" value="1"/>
</dbReference>
<dbReference type="GO" id="GO:0006355">
    <property type="term" value="P:regulation of DNA-templated transcription"/>
    <property type="evidence" value="ECO:0007669"/>
    <property type="project" value="InterPro"/>
</dbReference>
<evidence type="ECO:0000313" key="3">
    <source>
        <dbReference type="EMBL" id="GCL64571.1"/>
    </source>
</evidence>
<dbReference type="Proteomes" id="UP000301751">
    <property type="component" value="Unassembled WGS sequence"/>
</dbReference>
<sequence>MNPASPHPAQAAAAGVQLPRWRLRLLGDVALRPAQGRPQRLPGRAATALLARLALAPARAHPREELVELLWPGVALDVGRNRLRQVLSTLKRLLDGPAGAGPMEIISADRLAVRLAGRQLQCDATEFEAAVRAGHQAEATALYRGELLPGFYDDWVLDERRRLAALADRLQPAAAPAYPAPVAGPGALNLPHYLTQLHGADAVGAGLRAEVQAHRLVTLLGPGGFGKTRLAVEVAASLADSAGWGPQQAAGTAPPPRFDLVAFVPLVACQGADARPEALLAALLQALRQEARGPAPADPLDPLAGALAGRRSLLVLDNFEQLVDACAPLVAALLARCPGLHLLVTSRRALGLDGEHQRPLPPLPLPADETGTPASDEAAALNPAVALFVDRARAVRADFQLEAGHRAAVVALVRLLQGMPLAIELAAARVRSLSPADLLALLQHGGPAGAGTAPALALLARSGPRAGGDARHASMLAVVQWSWQLLPPPAQALLPRLSVFAGSFSAAAAQALGDAPAVTVALALDELVAHSLLRAEPAAEAGAGTRYLLFELVREFAASQLPAADAAVCRARHRQWLAGWLAALPLSTPLHQVRPELPNLAAALLAAETDGAPVQAAHLALAAQTAFSAIALPPRSLAALDRCADTLVDPVLRAVTRAALARQGLAANRMAEAGRLADQALAELPPAEARLVLASSDPAERSDATALRHGPGIPRALVLTRVAHVRWRLQRDPAALAWLQEAQALVADASLPALLAGILTNQGAVLRGRDPAAALALQRRAIALWETAGDRHGVHVGRCNLALALMQQPAGCAEALALLDQVLTDTQALGDLQQAAQASNLRGEALSRLRRWPEAARAYQGCVATAWAAAEPWPLLYGLWNLPRAWAHGRRPEAAARLMGFAAHHASLLGPPGAGDRHELRRLWRLCRCQAAADDVARWRAEGAQLPLAQAVRLALHGSLR</sequence>
<dbReference type="Gene3D" id="1.25.40.10">
    <property type="entry name" value="Tetratricopeptide repeat domain"/>
    <property type="match status" value="1"/>
</dbReference>
<dbReference type="InterPro" id="IPR036388">
    <property type="entry name" value="WH-like_DNA-bd_sf"/>
</dbReference>
<dbReference type="PRINTS" id="PR00364">
    <property type="entry name" value="DISEASERSIST"/>
</dbReference>
<dbReference type="Gene3D" id="3.40.50.300">
    <property type="entry name" value="P-loop containing nucleotide triphosphate hydrolases"/>
    <property type="match status" value="1"/>
</dbReference>
<accession>A0A480AT44</accession>
<dbReference type="PANTHER" id="PTHR47691">
    <property type="entry name" value="REGULATOR-RELATED"/>
    <property type="match status" value="1"/>
</dbReference>
<dbReference type="InterPro" id="IPR016032">
    <property type="entry name" value="Sig_transdc_resp-reg_C-effctor"/>
</dbReference>
<comment type="caution">
    <text evidence="3">The sequence shown here is derived from an EMBL/GenBank/DDBJ whole genome shotgun (WGS) entry which is preliminary data.</text>
</comment>
<dbReference type="AlphaFoldDB" id="A0A480AT44"/>
<keyword evidence="4" id="KW-1185">Reference proteome</keyword>
<evidence type="ECO:0000259" key="2">
    <source>
        <dbReference type="SMART" id="SM00862"/>
    </source>
</evidence>
<keyword evidence="1" id="KW-0238">DNA-binding</keyword>
<dbReference type="InterPro" id="IPR027417">
    <property type="entry name" value="P-loop_NTPase"/>
</dbReference>
<dbReference type="Gene3D" id="1.10.10.10">
    <property type="entry name" value="Winged helix-like DNA-binding domain superfamily/Winged helix DNA-binding domain"/>
    <property type="match status" value="1"/>
</dbReference>